<evidence type="ECO:0000256" key="2">
    <source>
        <dbReference type="ARBA" id="ARBA00022714"/>
    </source>
</evidence>
<dbReference type="GO" id="GO:0098796">
    <property type="term" value="C:membrane protein complex"/>
    <property type="evidence" value="ECO:0007669"/>
    <property type="project" value="UniProtKB-ARBA"/>
</dbReference>
<keyword evidence="7" id="KW-0520">NAD</keyword>
<comment type="cofactor">
    <cofactor evidence="8">
        <name>[2Fe-2S] cluster</name>
        <dbReference type="ChEBI" id="CHEBI:190135"/>
    </cofactor>
</comment>
<keyword evidence="2 9" id="KW-0001">2Fe-2S</keyword>
<accession>A0A9D8KD47</accession>
<evidence type="ECO:0000256" key="4">
    <source>
        <dbReference type="ARBA" id="ARBA00022967"/>
    </source>
</evidence>
<dbReference type="GO" id="GO:0008324">
    <property type="term" value="F:monoatomic cation transmembrane transporter activity"/>
    <property type="evidence" value="ECO:0007669"/>
    <property type="project" value="UniProtKB-ARBA"/>
</dbReference>
<dbReference type="EMBL" id="JAFGIX010000009">
    <property type="protein sequence ID" value="MBN1571917.1"/>
    <property type="molecule type" value="Genomic_DNA"/>
</dbReference>
<evidence type="ECO:0000313" key="10">
    <source>
        <dbReference type="EMBL" id="MBN1571917.1"/>
    </source>
</evidence>
<comment type="caution">
    <text evidence="10">The sequence shown here is derived from an EMBL/GenBank/DDBJ whole genome shotgun (WGS) entry which is preliminary data.</text>
</comment>
<evidence type="ECO:0000256" key="3">
    <source>
        <dbReference type="ARBA" id="ARBA00022723"/>
    </source>
</evidence>
<dbReference type="GO" id="GO:0022804">
    <property type="term" value="F:active transmembrane transporter activity"/>
    <property type="evidence" value="ECO:0007669"/>
    <property type="project" value="UniProtKB-ARBA"/>
</dbReference>
<dbReference type="GO" id="GO:0031967">
    <property type="term" value="C:organelle envelope"/>
    <property type="evidence" value="ECO:0007669"/>
    <property type="project" value="UniProtKB-ARBA"/>
</dbReference>
<dbReference type="GO" id="GO:0046872">
    <property type="term" value="F:metal ion binding"/>
    <property type="evidence" value="ECO:0007669"/>
    <property type="project" value="UniProtKB-KW"/>
</dbReference>
<protein>
    <submittedName>
        <fullName evidence="10">NADH-quinone oxidoreductase subunit NuoE</fullName>
        <ecNumber evidence="10">1.6.5.11</ecNumber>
    </submittedName>
</protein>
<dbReference type="EC" id="1.6.5.11" evidence="10"/>
<keyword evidence="6 9" id="KW-0411">Iron-sulfur</keyword>
<dbReference type="GO" id="GO:1902494">
    <property type="term" value="C:catalytic complex"/>
    <property type="evidence" value="ECO:0007669"/>
    <property type="project" value="UniProtKB-ARBA"/>
</dbReference>
<dbReference type="GO" id="GO:0003954">
    <property type="term" value="F:NADH dehydrogenase activity"/>
    <property type="evidence" value="ECO:0007669"/>
    <property type="project" value="TreeGrafter"/>
</dbReference>
<name>A0A9D8KD47_9DELT</name>
<dbReference type="InterPro" id="IPR002023">
    <property type="entry name" value="NuoE-like"/>
</dbReference>
<keyword evidence="5 9" id="KW-0408">Iron</keyword>
<feature type="binding site" evidence="9">
    <location>
        <position position="82"/>
    </location>
    <ligand>
        <name>[2Fe-2S] cluster</name>
        <dbReference type="ChEBI" id="CHEBI:190135"/>
    </ligand>
</feature>
<dbReference type="InterPro" id="IPR042128">
    <property type="entry name" value="NuoE_dom"/>
</dbReference>
<dbReference type="AlphaFoldDB" id="A0A9D8KD47"/>
<dbReference type="FunFam" id="1.10.10.1590:FF:000001">
    <property type="entry name" value="NADH-quinone oxidoreductase subunit E"/>
    <property type="match status" value="1"/>
</dbReference>
<dbReference type="Proteomes" id="UP000809273">
    <property type="component" value="Unassembled WGS sequence"/>
</dbReference>
<dbReference type="PIRSF" id="PIRSF000216">
    <property type="entry name" value="NADH_DH_24kDa"/>
    <property type="match status" value="1"/>
</dbReference>
<dbReference type="PANTHER" id="PTHR10371">
    <property type="entry name" value="NADH DEHYDROGENASE UBIQUINONE FLAVOPROTEIN 2, MITOCHONDRIAL"/>
    <property type="match status" value="1"/>
</dbReference>
<dbReference type="Gene3D" id="3.40.30.10">
    <property type="entry name" value="Glutaredoxin"/>
    <property type="match status" value="1"/>
</dbReference>
<feature type="binding site" evidence="9">
    <location>
        <position position="127"/>
    </location>
    <ligand>
        <name>[2Fe-2S] cluster</name>
        <dbReference type="ChEBI" id="CHEBI:190135"/>
    </ligand>
</feature>
<dbReference type="InterPro" id="IPR036249">
    <property type="entry name" value="Thioredoxin-like_sf"/>
</dbReference>
<dbReference type="GO" id="GO:0022890">
    <property type="term" value="F:inorganic cation transmembrane transporter activity"/>
    <property type="evidence" value="ECO:0007669"/>
    <property type="project" value="UniProtKB-ARBA"/>
</dbReference>
<dbReference type="InterPro" id="IPR041921">
    <property type="entry name" value="NuoE_N"/>
</dbReference>
<dbReference type="FunFam" id="3.40.30.10:FF:000022">
    <property type="entry name" value="NADH dehydrogenase flavoprotein 2, mitochondrial"/>
    <property type="match status" value="1"/>
</dbReference>
<dbReference type="NCBIfam" id="NF005722">
    <property type="entry name" value="PRK07539.1-2"/>
    <property type="match status" value="1"/>
</dbReference>
<evidence type="ECO:0000256" key="6">
    <source>
        <dbReference type="ARBA" id="ARBA00023014"/>
    </source>
</evidence>
<comment type="similarity">
    <text evidence="1">Belongs to the complex I 24 kDa subunit family.</text>
</comment>
<dbReference type="GO" id="GO:0098662">
    <property type="term" value="P:inorganic cation transmembrane transport"/>
    <property type="evidence" value="ECO:0007669"/>
    <property type="project" value="UniProtKB-ARBA"/>
</dbReference>
<dbReference type="PROSITE" id="PS01099">
    <property type="entry name" value="COMPLEX1_24K"/>
    <property type="match status" value="1"/>
</dbReference>
<feature type="binding site" evidence="9">
    <location>
        <position position="87"/>
    </location>
    <ligand>
        <name>[2Fe-2S] cluster</name>
        <dbReference type="ChEBI" id="CHEBI:190135"/>
    </ligand>
</feature>
<keyword evidence="3 9" id="KW-0479">Metal-binding</keyword>
<organism evidence="10 11">
    <name type="scientific">Candidatus Zymogenus saltonus</name>
    <dbReference type="NCBI Taxonomy" id="2844893"/>
    <lineage>
        <taxon>Bacteria</taxon>
        <taxon>Deltaproteobacteria</taxon>
        <taxon>Candidatus Zymogenia</taxon>
        <taxon>Candidatus Zymogeniales</taxon>
        <taxon>Candidatus Zymogenaceae</taxon>
        <taxon>Candidatus Zymogenus</taxon>
    </lineage>
</organism>
<evidence type="ECO:0000313" key="11">
    <source>
        <dbReference type="Proteomes" id="UP000809273"/>
    </source>
</evidence>
<evidence type="ECO:0000256" key="5">
    <source>
        <dbReference type="ARBA" id="ARBA00023004"/>
    </source>
</evidence>
<dbReference type="Gene3D" id="1.10.10.1590">
    <property type="entry name" value="NADH-quinone oxidoreductase subunit E"/>
    <property type="match status" value="1"/>
</dbReference>
<dbReference type="SUPFAM" id="SSF52833">
    <property type="entry name" value="Thioredoxin-like"/>
    <property type="match status" value="1"/>
</dbReference>
<evidence type="ECO:0000256" key="7">
    <source>
        <dbReference type="ARBA" id="ARBA00023027"/>
    </source>
</evidence>
<dbReference type="NCBIfam" id="TIGR01958">
    <property type="entry name" value="nuoE_fam"/>
    <property type="match status" value="1"/>
</dbReference>
<dbReference type="PANTHER" id="PTHR10371:SF3">
    <property type="entry name" value="NADH DEHYDROGENASE [UBIQUINONE] FLAVOPROTEIN 2, MITOCHONDRIAL"/>
    <property type="match status" value="1"/>
</dbReference>
<evidence type="ECO:0000256" key="8">
    <source>
        <dbReference type="ARBA" id="ARBA00034078"/>
    </source>
</evidence>
<dbReference type="Pfam" id="PF01257">
    <property type="entry name" value="2Fe-2S_thioredx"/>
    <property type="match status" value="1"/>
</dbReference>
<gene>
    <name evidence="10" type="primary">nuoE</name>
    <name evidence="10" type="ORF">JW984_01835</name>
</gene>
<evidence type="ECO:0000256" key="1">
    <source>
        <dbReference type="ARBA" id="ARBA00010643"/>
    </source>
</evidence>
<reference evidence="10" key="2">
    <citation type="submission" date="2021-01" db="EMBL/GenBank/DDBJ databases">
        <authorList>
            <person name="Hahn C.R."/>
            <person name="Youssef N.H."/>
            <person name="Elshahed M."/>
        </authorList>
    </citation>
    <scope>NUCLEOTIDE SEQUENCE</scope>
    <source>
        <strain evidence="10">Zod_Metabat.24</strain>
    </source>
</reference>
<evidence type="ECO:0000256" key="9">
    <source>
        <dbReference type="PIRSR" id="PIRSR000216-1"/>
    </source>
</evidence>
<proteinExistence type="inferred from homology"/>
<keyword evidence="4" id="KW-1278">Translocase</keyword>
<dbReference type="CDD" id="cd03064">
    <property type="entry name" value="TRX_Fd_NuoE"/>
    <property type="match status" value="1"/>
</dbReference>
<comment type="cofactor">
    <cofactor evidence="9">
        <name>[2Fe-2S] cluster</name>
        <dbReference type="ChEBI" id="CHEBI:190135"/>
    </cofactor>
    <text evidence="9">Binds 1 [2Fe-2S] cluster.</text>
</comment>
<dbReference type="GO" id="GO:0031090">
    <property type="term" value="C:organelle membrane"/>
    <property type="evidence" value="ECO:0007669"/>
    <property type="project" value="UniProtKB-ARBA"/>
</dbReference>
<sequence>MGKLSDTSINKIKEISRRYPTSESALLPALYVAQREKGWLAKEIMDEVADALDLPRVRVYGVATFYTMYYKKPMGKYVIQVCTNVSCMINGGEEIFGHLKKKFGIKSGETTGDGLFSILEVECLGNCGNAPVMQVNEDFYENLTIEAVDEIIDSLKKKK</sequence>
<feature type="binding site" evidence="9">
    <location>
        <position position="123"/>
    </location>
    <ligand>
        <name>[2Fe-2S] cluster</name>
        <dbReference type="ChEBI" id="CHEBI:190135"/>
    </ligand>
</feature>
<reference evidence="10" key="1">
    <citation type="journal article" date="2021" name="Environ. Microbiol.">
        <title>Genomic characterization of three novel Desulfobacterota classes expand the metabolic and phylogenetic diversity of the phylum.</title>
        <authorList>
            <person name="Murphy C.L."/>
            <person name="Biggerstaff J."/>
            <person name="Eichhorn A."/>
            <person name="Ewing E."/>
            <person name="Shahan R."/>
            <person name="Soriano D."/>
            <person name="Stewart S."/>
            <person name="VanMol K."/>
            <person name="Walker R."/>
            <person name="Walters P."/>
            <person name="Elshahed M.S."/>
            <person name="Youssef N.H."/>
        </authorList>
    </citation>
    <scope>NUCLEOTIDE SEQUENCE</scope>
    <source>
        <strain evidence="10">Zod_Metabat.24</strain>
    </source>
</reference>
<keyword evidence="10" id="KW-0560">Oxidoreductase</keyword>
<dbReference type="GO" id="GO:0051537">
    <property type="term" value="F:2 iron, 2 sulfur cluster binding"/>
    <property type="evidence" value="ECO:0007669"/>
    <property type="project" value="UniProtKB-KW"/>
</dbReference>